<gene>
    <name evidence="2" type="ORF">DAPPUDRAFT_326837</name>
</gene>
<dbReference type="InParanoid" id="E9H8X5"/>
<keyword evidence="3" id="KW-1185">Reference proteome</keyword>
<dbReference type="KEGG" id="dpx:DAPPUDRAFT_326837"/>
<organism evidence="2 3">
    <name type="scientific">Daphnia pulex</name>
    <name type="common">Water flea</name>
    <dbReference type="NCBI Taxonomy" id="6669"/>
    <lineage>
        <taxon>Eukaryota</taxon>
        <taxon>Metazoa</taxon>
        <taxon>Ecdysozoa</taxon>
        <taxon>Arthropoda</taxon>
        <taxon>Crustacea</taxon>
        <taxon>Branchiopoda</taxon>
        <taxon>Diplostraca</taxon>
        <taxon>Cladocera</taxon>
        <taxon>Anomopoda</taxon>
        <taxon>Daphniidae</taxon>
        <taxon>Daphnia</taxon>
    </lineage>
</organism>
<evidence type="ECO:0000256" key="1">
    <source>
        <dbReference type="SAM" id="MobiDB-lite"/>
    </source>
</evidence>
<sequence>MTIFGSVNLSFCQEHWHKFPDVRHKRKPKMFIHWFIGPYNVYRKVKICSATKKMTVTMLIYGSIMFSVRRTAVQTTTLGDLSDHFLDYFDINFSAITQEPGEQQANAEEDVVPSDSRKTGQLNQSSQGNHQGSFTTRAGRGV</sequence>
<proteinExistence type="predicted"/>
<reference evidence="2 3" key="1">
    <citation type="journal article" date="2011" name="Science">
        <title>The ecoresponsive genome of Daphnia pulex.</title>
        <authorList>
            <person name="Colbourne J.K."/>
            <person name="Pfrender M.E."/>
            <person name="Gilbert D."/>
            <person name="Thomas W.K."/>
            <person name="Tucker A."/>
            <person name="Oakley T.H."/>
            <person name="Tokishita S."/>
            <person name="Aerts A."/>
            <person name="Arnold G.J."/>
            <person name="Basu M.K."/>
            <person name="Bauer D.J."/>
            <person name="Caceres C.E."/>
            <person name="Carmel L."/>
            <person name="Casola C."/>
            <person name="Choi J.H."/>
            <person name="Detter J.C."/>
            <person name="Dong Q."/>
            <person name="Dusheyko S."/>
            <person name="Eads B.D."/>
            <person name="Frohlich T."/>
            <person name="Geiler-Samerotte K.A."/>
            <person name="Gerlach D."/>
            <person name="Hatcher P."/>
            <person name="Jogdeo S."/>
            <person name="Krijgsveld J."/>
            <person name="Kriventseva E.V."/>
            <person name="Kultz D."/>
            <person name="Laforsch C."/>
            <person name="Lindquist E."/>
            <person name="Lopez J."/>
            <person name="Manak J.R."/>
            <person name="Muller J."/>
            <person name="Pangilinan J."/>
            <person name="Patwardhan R.P."/>
            <person name="Pitluck S."/>
            <person name="Pritham E.J."/>
            <person name="Rechtsteiner A."/>
            <person name="Rho M."/>
            <person name="Rogozin I.B."/>
            <person name="Sakarya O."/>
            <person name="Salamov A."/>
            <person name="Schaack S."/>
            <person name="Shapiro H."/>
            <person name="Shiga Y."/>
            <person name="Skalitzky C."/>
            <person name="Smith Z."/>
            <person name="Souvorov A."/>
            <person name="Sung W."/>
            <person name="Tang Z."/>
            <person name="Tsuchiya D."/>
            <person name="Tu H."/>
            <person name="Vos H."/>
            <person name="Wang M."/>
            <person name="Wolf Y.I."/>
            <person name="Yamagata H."/>
            <person name="Yamada T."/>
            <person name="Ye Y."/>
            <person name="Shaw J.R."/>
            <person name="Andrews J."/>
            <person name="Crease T.J."/>
            <person name="Tang H."/>
            <person name="Lucas S.M."/>
            <person name="Robertson H.M."/>
            <person name="Bork P."/>
            <person name="Koonin E.V."/>
            <person name="Zdobnov E.M."/>
            <person name="Grigoriev I.V."/>
            <person name="Lynch M."/>
            <person name="Boore J.L."/>
        </authorList>
    </citation>
    <scope>NUCLEOTIDE SEQUENCE [LARGE SCALE GENOMIC DNA]</scope>
</reference>
<feature type="region of interest" description="Disordered" evidence="1">
    <location>
        <begin position="100"/>
        <end position="142"/>
    </location>
</feature>
<dbReference type="AlphaFoldDB" id="E9H8X5"/>
<dbReference type="Proteomes" id="UP000000305">
    <property type="component" value="Unassembled WGS sequence"/>
</dbReference>
<evidence type="ECO:0000313" key="2">
    <source>
        <dbReference type="EMBL" id="EFX71799.1"/>
    </source>
</evidence>
<name>E9H8X5_DAPPU</name>
<accession>E9H8X5</accession>
<feature type="compositionally biased region" description="Polar residues" evidence="1">
    <location>
        <begin position="119"/>
        <end position="136"/>
    </location>
</feature>
<protein>
    <submittedName>
        <fullName evidence="2">Uncharacterized protein</fullName>
    </submittedName>
</protein>
<dbReference type="HOGENOM" id="CLU_1817745_0_0_1"/>
<dbReference type="EMBL" id="GL732606">
    <property type="protein sequence ID" value="EFX71799.1"/>
    <property type="molecule type" value="Genomic_DNA"/>
</dbReference>
<evidence type="ECO:0000313" key="3">
    <source>
        <dbReference type="Proteomes" id="UP000000305"/>
    </source>
</evidence>